<name>A0A2U2ANA4_9GAMM</name>
<dbReference type="InterPro" id="IPR018770">
    <property type="entry name" value="ChloroindolylP_hydrolase"/>
</dbReference>
<keyword evidence="4" id="KW-1185">Reference proteome</keyword>
<evidence type="ECO:0000256" key="2">
    <source>
        <dbReference type="SAM" id="Phobius"/>
    </source>
</evidence>
<keyword evidence="2" id="KW-0472">Membrane</keyword>
<dbReference type="Proteomes" id="UP000244948">
    <property type="component" value="Unassembled WGS sequence"/>
</dbReference>
<evidence type="ECO:0000313" key="3">
    <source>
        <dbReference type="EMBL" id="PWD84626.1"/>
    </source>
</evidence>
<evidence type="ECO:0008006" key="5">
    <source>
        <dbReference type="Google" id="ProtNLM"/>
    </source>
</evidence>
<reference evidence="3 4" key="1">
    <citation type="journal article" date="2018" name="Genome Announc.">
        <title>Ignatzschineria cameli sp. nov., isolated from necrotic foot tissue of dromedaries (Camelus dromedarius) and associated maggots (Wohlfahrtia species) in Dubai.</title>
        <authorList>
            <person name="Tsang C.C."/>
            <person name="Tang J.Y."/>
            <person name="Fong J.Y."/>
            <person name="Kinne J."/>
            <person name="Lee H.H."/>
            <person name="Joseph M."/>
            <person name="Jose S."/>
            <person name="Schuster R.K."/>
            <person name="Tang Y."/>
            <person name="Sivakumar S."/>
            <person name="Chen J.H."/>
            <person name="Teng J.L."/>
            <person name="Lau S.K."/>
            <person name="Wernery U."/>
            <person name="Woo P.C."/>
        </authorList>
    </citation>
    <scope>NUCLEOTIDE SEQUENCE [LARGE SCALE GENOMIC DNA]</scope>
    <source>
        <strain evidence="3 4">KCTC 22643</strain>
    </source>
</reference>
<sequence>MSQYRQSHNSRSERTNELPFERRAAQKAATERSSLKGASLKERFRYAQERAMDLSPSHRESRREEKRHATNQNAPYDQEIFNSLNSAFSRGIEGAKATFNRLVDHAKAFIAGIGVEIARIFIPSSDGITPGFGLLGSYLGLIMLFPSRPNRFALGVGIIAAIIMILSGYWPISLLIGGIVAAITGIRDRDINNRAFWFTIPLALLFLAGSLADHPAAAFSIFPGITSSALAVTLLFGLLAPKKIRRKFSYLFMSEREKQAYIETEREIEAELAALRRAEKLEAEKAAKYALFGRHIELLEKIELLVDRLPHDIADQVVEISYSASKIIKAMERDPRDVLVGGRFLNRYLPLIQENLQKYLTVMEYASRDKQIELHQEILRSMQTLQQAFDTLSDELVENDLHDLKVDTTVIDKLLRSQGFEVDRH</sequence>
<comment type="caution">
    <text evidence="3">The sequence shown here is derived from an EMBL/GenBank/DDBJ whole genome shotgun (WGS) entry which is preliminary data.</text>
</comment>
<evidence type="ECO:0000256" key="1">
    <source>
        <dbReference type="SAM" id="MobiDB-lite"/>
    </source>
</evidence>
<dbReference type="AlphaFoldDB" id="A0A2U2ANA4"/>
<feature type="region of interest" description="Disordered" evidence="1">
    <location>
        <begin position="1"/>
        <end position="75"/>
    </location>
</feature>
<organism evidence="3 4">
    <name type="scientific">Ignatzschineria indica</name>
    <dbReference type="NCBI Taxonomy" id="472583"/>
    <lineage>
        <taxon>Bacteria</taxon>
        <taxon>Pseudomonadati</taxon>
        <taxon>Pseudomonadota</taxon>
        <taxon>Gammaproteobacteria</taxon>
        <taxon>Cardiobacteriales</taxon>
        <taxon>Ignatzschineriaceae</taxon>
        <taxon>Ignatzschineria</taxon>
    </lineage>
</organism>
<feature type="transmembrane region" description="Helical" evidence="2">
    <location>
        <begin position="195"/>
        <end position="212"/>
    </location>
</feature>
<dbReference type="RefSeq" id="WP_109235789.1">
    <property type="nucleotide sequence ID" value="NZ_BMXZ01000001.1"/>
</dbReference>
<feature type="compositionally biased region" description="Basic and acidic residues" evidence="1">
    <location>
        <begin position="10"/>
        <end position="68"/>
    </location>
</feature>
<gene>
    <name evidence="3" type="ORF">DC082_03590</name>
</gene>
<feature type="transmembrane region" description="Helical" evidence="2">
    <location>
        <begin position="218"/>
        <end position="240"/>
    </location>
</feature>
<feature type="transmembrane region" description="Helical" evidence="2">
    <location>
        <begin position="127"/>
        <end position="146"/>
    </location>
</feature>
<keyword evidence="2" id="KW-1133">Transmembrane helix</keyword>
<feature type="transmembrane region" description="Helical" evidence="2">
    <location>
        <begin position="152"/>
        <end position="183"/>
    </location>
</feature>
<evidence type="ECO:0000313" key="4">
    <source>
        <dbReference type="Proteomes" id="UP000244948"/>
    </source>
</evidence>
<proteinExistence type="predicted"/>
<dbReference type="EMBL" id="QEWR01000002">
    <property type="protein sequence ID" value="PWD84626.1"/>
    <property type="molecule type" value="Genomic_DNA"/>
</dbReference>
<dbReference type="Pfam" id="PF10112">
    <property type="entry name" value="Halogen_Hydrol"/>
    <property type="match status" value="1"/>
</dbReference>
<protein>
    <recommendedName>
        <fullName evidence="5">5-bromo-4-chloroindolyl phosphate hydrolysis protein</fullName>
    </recommendedName>
</protein>
<keyword evidence="2" id="KW-0812">Transmembrane</keyword>
<accession>A0A2U2ANA4</accession>